<feature type="domain" description="Bifunctional inhibitor/plant lipid transfer protein/seed storage helical" evidence="2">
    <location>
        <begin position="24"/>
        <end position="100"/>
    </location>
</feature>
<dbReference type="KEGG" id="cqi:110700846"/>
<evidence type="ECO:0000313" key="3">
    <source>
        <dbReference type="EnsemblPlants" id="AUR62008127-RA:cds"/>
    </source>
</evidence>
<dbReference type="AlphaFoldDB" id="A0A803L8D8"/>
<dbReference type="OMA" id="APTAQCC"/>
<gene>
    <name evidence="3" type="primary">LOC110700846</name>
</gene>
<reference evidence="3" key="2">
    <citation type="submission" date="2021-03" db="UniProtKB">
        <authorList>
            <consortium name="EnsemblPlants"/>
        </authorList>
    </citation>
    <scope>IDENTIFICATION</scope>
</reference>
<reference evidence="3" key="1">
    <citation type="journal article" date="2017" name="Nature">
        <title>The genome of Chenopodium quinoa.</title>
        <authorList>
            <person name="Jarvis D.E."/>
            <person name="Ho Y.S."/>
            <person name="Lightfoot D.J."/>
            <person name="Schmoeckel S.M."/>
            <person name="Li B."/>
            <person name="Borm T.J.A."/>
            <person name="Ohyanagi H."/>
            <person name="Mineta K."/>
            <person name="Michell C.T."/>
            <person name="Saber N."/>
            <person name="Kharbatia N.M."/>
            <person name="Rupper R.R."/>
            <person name="Sharp A.R."/>
            <person name="Dally N."/>
            <person name="Boughton B.A."/>
            <person name="Woo Y.H."/>
            <person name="Gao G."/>
            <person name="Schijlen E.G.W.M."/>
            <person name="Guo X."/>
            <person name="Momin A.A."/>
            <person name="Negrao S."/>
            <person name="Al-Babili S."/>
            <person name="Gehring C."/>
            <person name="Roessner U."/>
            <person name="Jung C."/>
            <person name="Murphy K."/>
            <person name="Arold S.T."/>
            <person name="Gojobori T."/>
            <person name="van der Linden C.G."/>
            <person name="van Loo E.N."/>
            <person name="Jellen E.N."/>
            <person name="Maughan P.J."/>
            <person name="Tester M."/>
        </authorList>
    </citation>
    <scope>NUCLEOTIDE SEQUENCE [LARGE SCALE GENOMIC DNA]</scope>
    <source>
        <strain evidence="3">cv. PI 614886</strain>
    </source>
</reference>
<dbReference type="InterPro" id="IPR039265">
    <property type="entry name" value="DIR1-like"/>
</dbReference>
<dbReference type="EnsemblPlants" id="AUR62008127-RA">
    <property type="protein sequence ID" value="AUR62008127-RA:cds"/>
    <property type="gene ID" value="AUR62008127"/>
</dbReference>
<accession>A0A803L8D8</accession>
<proteinExistence type="predicted"/>
<dbReference type="RefSeq" id="XP_021734122.1">
    <property type="nucleotide sequence ID" value="XM_021878430.1"/>
</dbReference>
<protein>
    <recommendedName>
        <fullName evidence="2">Bifunctional inhibitor/plant lipid transfer protein/seed storage helical domain-containing protein</fullName>
    </recommendedName>
</protein>
<dbReference type="GO" id="GO:0005504">
    <property type="term" value="F:fatty acid binding"/>
    <property type="evidence" value="ECO:0007669"/>
    <property type="project" value="InterPro"/>
</dbReference>
<dbReference type="InterPro" id="IPR036312">
    <property type="entry name" value="Bifun_inhib/LTP/seed_sf"/>
</dbReference>
<organism evidence="3 4">
    <name type="scientific">Chenopodium quinoa</name>
    <name type="common">Quinoa</name>
    <dbReference type="NCBI Taxonomy" id="63459"/>
    <lineage>
        <taxon>Eukaryota</taxon>
        <taxon>Viridiplantae</taxon>
        <taxon>Streptophyta</taxon>
        <taxon>Embryophyta</taxon>
        <taxon>Tracheophyta</taxon>
        <taxon>Spermatophyta</taxon>
        <taxon>Magnoliopsida</taxon>
        <taxon>eudicotyledons</taxon>
        <taxon>Gunneridae</taxon>
        <taxon>Pentapetalae</taxon>
        <taxon>Caryophyllales</taxon>
        <taxon>Chenopodiaceae</taxon>
        <taxon>Chenopodioideae</taxon>
        <taxon>Atripliceae</taxon>
        <taxon>Chenopodium</taxon>
    </lineage>
</organism>
<dbReference type="OrthoDB" id="643149at2759"/>
<feature type="chain" id="PRO_5031103396" description="Bifunctional inhibitor/plant lipid transfer protein/seed storage helical domain-containing protein" evidence="1">
    <location>
        <begin position="23"/>
        <end position="100"/>
    </location>
</feature>
<dbReference type="Proteomes" id="UP000596660">
    <property type="component" value="Unplaced"/>
</dbReference>
<dbReference type="InterPro" id="IPR016140">
    <property type="entry name" value="Bifunc_inhib/LTP/seed_store"/>
</dbReference>
<dbReference type="Gene3D" id="1.10.110.10">
    <property type="entry name" value="Plant lipid-transfer and hydrophobic proteins"/>
    <property type="match status" value="1"/>
</dbReference>
<keyword evidence="4" id="KW-1185">Reference proteome</keyword>
<name>A0A803L8D8_CHEQI</name>
<dbReference type="GeneID" id="110700846"/>
<evidence type="ECO:0000259" key="2">
    <source>
        <dbReference type="SMART" id="SM00499"/>
    </source>
</evidence>
<dbReference type="PANTHER" id="PTHR33122">
    <property type="entry name" value="LIPID BINDING PROTEIN-RELATED"/>
    <property type="match status" value="1"/>
</dbReference>
<feature type="signal peptide" evidence="1">
    <location>
        <begin position="1"/>
        <end position="22"/>
    </location>
</feature>
<dbReference type="GO" id="GO:0009627">
    <property type="term" value="P:systemic acquired resistance"/>
    <property type="evidence" value="ECO:0007669"/>
    <property type="project" value="InterPro"/>
</dbReference>
<sequence>MAMRKAVVFLAVMVAILGACNAACNLNVQDLMTCKSAVATSNPTSPSPACCNMVKGLSADDIQCLCNYKNNQPSLLRALGVDPQRCTQLPAMCNLSPINC</sequence>
<dbReference type="PANTHER" id="PTHR33122:SF60">
    <property type="entry name" value="LIPID-TRANSFER PROTEIN DIR1-RELATED"/>
    <property type="match status" value="1"/>
</dbReference>
<dbReference type="PROSITE" id="PS51257">
    <property type="entry name" value="PROKAR_LIPOPROTEIN"/>
    <property type="match status" value="1"/>
</dbReference>
<keyword evidence="1" id="KW-0732">Signal</keyword>
<dbReference type="Pfam" id="PF14368">
    <property type="entry name" value="LTP_2"/>
    <property type="match status" value="1"/>
</dbReference>
<dbReference type="SMART" id="SM00499">
    <property type="entry name" value="AAI"/>
    <property type="match status" value="1"/>
</dbReference>
<evidence type="ECO:0000256" key="1">
    <source>
        <dbReference type="SAM" id="SignalP"/>
    </source>
</evidence>
<evidence type="ECO:0000313" key="4">
    <source>
        <dbReference type="Proteomes" id="UP000596660"/>
    </source>
</evidence>
<dbReference type="Gramene" id="AUR62008127-RA">
    <property type="protein sequence ID" value="AUR62008127-RA:cds"/>
    <property type="gene ID" value="AUR62008127"/>
</dbReference>
<dbReference type="SUPFAM" id="SSF47699">
    <property type="entry name" value="Bifunctional inhibitor/lipid-transfer protein/seed storage 2S albumin"/>
    <property type="match status" value="1"/>
</dbReference>